<keyword evidence="9" id="KW-1185">Reference proteome</keyword>
<dbReference type="InterPro" id="IPR027022">
    <property type="entry name" value="ABC_permease_BceB-typ"/>
</dbReference>
<dbReference type="PANTHER" id="PTHR46795">
    <property type="entry name" value="ABC TRANSPORTER PERMEASE-RELATED-RELATED"/>
    <property type="match status" value="1"/>
</dbReference>
<comment type="similarity">
    <text evidence="6">Belongs to the ABC-4 integral membrane protein family.</text>
</comment>
<keyword evidence="3 6" id="KW-0812">Transmembrane</keyword>
<evidence type="ECO:0000256" key="1">
    <source>
        <dbReference type="ARBA" id="ARBA00004651"/>
    </source>
</evidence>
<keyword evidence="4 6" id="KW-1133">Transmembrane helix</keyword>
<evidence type="ECO:0000256" key="4">
    <source>
        <dbReference type="ARBA" id="ARBA00022989"/>
    </source>
</evidence>
<dbReference type="GO" id="GO:0055085">
    <property type="term" value="P:transmembrane transport"/>
    <property type="evidence" value="ECO:0007669"/>
    <property type="project" value="UniProtKB-UniRule"/>
</dbReference>
<dbReference type="RefSeq" id="WP_073156145.1">
    <property type="nucleotide sequence ID" value="NZ_FQVL01000010.1"/>
</dbReference>
<keyword evidence="6" id="KW-0813">Transport</keyword>
<dbReference type="Pfam" id="PF02687">
    <property type="entry name" value="FtsX"/>
    <property type="match status" value="1"/>
</dbReference>
<dbReference type="PIRSF" id="PIRSF018968">
    <property type="entry name" value="ABC_permease_BceB"/>
    <property type="match status" value="1"/>
</dbReference>
<feature type="domain" description="ABC3 transporter permease C-terminal" evidence="7">
    <location>
        <begin position="62"/>
        <end position="174"/>
    </location>
</feature>
<sequence>MNLLTLAIANLRYQTRSYLMYFLSSVSFISIFFLFDMYVEHPQNPFHQMVVGDYGPLFLFSFTSYIVIIFAILFLFSSMSLFLQFRKQEFSLYHVFGATRGQINWMIISENIILGLLSILVGIGIGILFSKLFLIITSLLADLPIPAFYFPTNTILRTSLIFSGGFLINCLLTLIFVRYNRTLTLLSRFSQPISSNKWMTIFGLIVSIFLIWLSMHDYSTMTILLPGYIINGLMIIMSLFLLLHYCGNGFLLLITKFKKNPTFFLLRNQNQLQLSKRATLAISILIISLISISFSMSYQLSLPSTSQLFTYRTDNIISDKPAHVNKVGKIIEKQLSKHNIQYKKIDFSFLSLGYQVIRYSDYQKLSQTIGLQPTSPLAENEAILITKELNKKGQMIRLPQSNTKYRIHQVIHRKIYDNIVVVSNDQFDKLLHFKKTNKIDRSIGYYVANWMNQPPGYLELKVAKEIEQETKTDWDVINRGREAGISLTIVPYLVVIMLLLFATNSFLYFHLYARLMNELDQWRKMYALGLSMSEVQQIISSQLFYWTFIPNILGTLLLCSLFSSLLSIQMIIFSICFIGLIQLICYLMGKRLFTHTLRSYLSFE</sequence>
<evidence type="ECO:0000313" key="8">
    <source>
        <dbReference type="EMBL" id="SHF21142.1"/>
    </source>
</evidence>
<accession>A0A1M4ZTN5</accession>
<evidence type="ECO:0000313" key="9">
    <source>
        <dbReference type="Proteomes" id="UP000184476"/>
    </source>
</evidence>
<keyword evidence="2 6" id="KW-1003">Cell membrane</keyword>
<feature type="transmembrane region" description="Helical" evidence="6">
    <location>
        <begin position="228"/>
        <end position="257"/>
    </location>
</feature>
<feature type="transmembrane region" description="Helical" evidence="6">
    <location>
        <begin position="155"/>
        <end position="177"/>
    </location>
</feature>
<keyword evidence="5 6" id="KW-0472">Membrane</keyword>
<evidence type="ECO:0000256" key="2">
    <source>
        <dbReference type="ARBA" id="ARBA00022475"/>
    </source>
</evidence>
<evidence type="ECO:0000256" key="6">
    <source>
        <dbReference type="PIRNR" id="PIRNR018968"/>
    </source>
</evidence>
<gene>
    <name evidence="8" type="ORF">SAMN05444392_110100</name>
</gene>
<feature type="transmembrane region" description="Helical" evidence="6">
    <location>
        <begin position="18"/>
        <end position="38"/>
    </location>
</feature>
<feature type="transmembrane region" description="Helical" evidence="6">
    <location>
        <begin position="112"/>
        <end position="135"/>
    </location>
</feature>
<evidence type="ECO:0000256" key="3">
    <source>
        <dbReference type="ARBA" id="ARBA00022692"/>
    </source>
</evidence>
<name>A0A1M4ZTN5_9BACL</name>
<dbReference type="STRING" id="112248.SAMN05444392_110100"/>
<comment type="subcellular location">
    <subcellularLocation>
        <location evidence="1 6">Cell membrane</location>
        <topology evidence="1 6">Multi-pass membrane protein</topology>
    </subcellularLocation>
</comment>
<dbReference type="PANTHER" id="PTHR46795:SF3">
    <property type="entry name" value="ABC TRANSPORTER PERMEASE"/>
    <property type="match status" value="1"/>
</dbReference>
<feature type="transmembrane region" description="Helical" evidence="6">
    <location>
        <begin position="278"/>
        <end position="298"/>
    </location>
</feature>
<dbReference type="InterPro" id="IPR052536">
    <property type="entry name" value="ABC-4_Integral_Memb_Prot"/>
</dbReference>
<feature type="transmembrane region" description="Helical" evidence="6">
    <location>
        <begin position="489"/>
        <end position="513"/>
    </location>
</feature>
<feature type="transmembrane region" description="Helical" evidence="6">
    <location>
        <begin position="58"/>
        <end position="83"/>
    </location>
</feature>
<evidence type="ECO:0000259" key="7">
    <source>
        <dbReference type="Pfam" id="PF02687"/>
    </source>
</evidence>
<organism evidence="8 9">
    <name type="scientific">Seinonella peptonophila</name>
    <dbReference type="NCBI Taxonomy" id="112248"/>
    <lineage>
        <taxon>Bacteria</taxon>
        <taxon>Bacillati</taxon>
        <taxon>Bacillota</taxon>
        <taxon>Bacilli</taxon>
        <taxon>Bacillales</taxon>
        <taxon>Thermoactinomycetaceae</taxon>
        <taxon>Seinonella</taxon>
    </lineage>
</organism>
<protein>
    <submittedName>
        <fullName evidence="8">FtsX-like permease family protein</fullName>
    </submittedName>
</protein>
<feature type="transmembrane region" description="Helical" evidence="6">
    <location>
        <begin position="571"/>
        <end position="589"/>
    </location>
</feature>
<dbReference type="GO" id="GO:0005886">
    <property type="term" value="C:plasma membrane"/>
    <property type="evidence" value="ECO:0007669"/>
    <property type="project" value="UniProtKB-SubCell"/>
</dbReference>
<proteinExistence type="inferred from homology"/>
<feature type="transmembrane region" description="Helical" evidence="6">
    <location>
        <begin position="198"/>
        <end position="216"/>
    </location>
</feature>
<dbReference type="Proteomes" id="UP000184476">
    <property type="component" value="Unassembled WGS sequence"/>
</dbReference>
<dbReference type="EMBL" id="FQVL01000010">
    <property type="protein sequence ID" value="SHF21142.1"/>
    <property type="molecule type" value="Genomic_DNA"/>
</dbReference>
<feature type="transmembrane region" description="Helical" evidence="6">
    <location>
        <begin position="543"/>
        <end position="565"/>
    </location>
</feature>
<evidence type="ECO:0000256" key="5">
    <source>
        <dbReference type="ARBA" id="ARBA00023136"/>
    </source>
</evidence>
<dbReference type="InterPro" id="IPR003838">
    <property type="entry name" value="ABC3_permease_C"/>
</dbReference>
<dbReference type="AlphaFoldDB" id="A0A1M4ZTN5"/>
<reference evidence="8 9" key="1">
    <citation type="submission" date="2016-11" db="EMBL/GenBank/DDBJ databases">
        <authorList>
            <person name="Jaros S."/>
            <person name="Januszkiewicz K."/>
            <person name="Wedrychowicz H."/>
        </authorList>
    </citation>
    <scope>NUCLEOTIDE SEQUENCE [LARGE SCALE GENOMIC DNA]</scope>
    <source>
        <strain evidence="8 9">DSM 44666</strain>
    </source>
</reference>